<accession>A0A6P3X029</accession>
<proteinExistence type="predicted"/>
<dbReference type="UniPathway" id="UPA00143"/>
<dbReference type="SMART" id="SM00612">
    <property type="entry name" value="Kelch"/>
    <property type="match status" value="6"/>
</dbReference>
<dbReference type="PROSITE" id="PS50097">
    <property type="entry name" value="BTB"/>
    <property type="match status" value="1"/>
</dbReference>
<dbReference type="Gene3D" id="2.120.10.80">
    <property type="entry name" value="Kelch-type beta propeller"/>
    <property type="match status" value="1"/>
</dbReference>
<gene>
    <name evidence="8" type="primary">LOC106742629</name>
</gene>
<dbReference type="OrthoDB" id="191037at2759"/>
<dbReference type="Pfam" id="PF24681">
    <property type="entry name" value="Kelch_KLHDC2_KLHL20_DRC7"/>
    <property type="match status" value="1"/>
</dbReference>
<dbReference type="InterPro" id="IPR011705">
    <property type="entry name" value="BACK"/>
</dbReference>
<comment type="function">
    <text evidence="4">Probable substrate-specific adapter of an E3 ubiquitin-protein ligase complex which mediates the ubiquitination and subsequent proteasomal degradation of target proteins. May have a role in synapse differentiation and growth.</text>
</comment>
<dbReference type="SUPFAM" id="SSF117281">
    <property type="entry name" value="Kelch motif"/>
    <property type="match status" value="1"/>
</dbReference>
<dbReference type="Pfam" id="PF01344">
    <property type="entry name" value="Kelch_1"/>
    <property type="match status" value="2"/>
</dbReference>
<dbReference type="InterPro" id="IPR011333">
    <property type="entry name" value="SKP1/BTB/POZ_sf"/>
</dbReference>
<feature type="compositionally biased region" description="Low complexity" evidence="5">
    <location>
        <begin position="619"/>
        <end position="629"/>
    </location>
</feature>
<dbReference type="InterPro" id="IPR000210">
    <property type="entry name" value="BTB/POZ_dom"/>
</dbReference>
<evidence type="ECO:0000256" key="3">
    <source>
        <dbReference type="ARBA" id="ARBA00022737"/>
    </source>
</evidence>
<dbReference type="KEGG" id="dqu:106742629"/>
<dbReference type="GO" id="GO:0003779">
    <property type="term" value="F:actin binding"/>
    <property type="evidence" value="ECO:0007669"/>
    <property type="project" value="UniProtKB-KW"/>
</dbReference>
<keyword evidence="2" id="KW-0880">Kelch repeat</keyword>
<dbReference type="Gene3D" id="1.25.40.420">
    <property type="match status" value="1"/>
</dbReference>
<dbReference type="InterPro" id="IPR017096">
    <property type="entry name" value="BTB-kelch_protein"/>
</dbReference>
<dbReference type="RefSeq" id="XP_014471269.1">
    <property type="nucleotide sequence ID" value="XM_014615783.1"/>
</dbReference>
<dbReference type="AlphaFoldDB" id="A0A6P3X029"/>
<dbReference type="SMART" id="SM00875">
    <property type="entry name" value="BACK"/>
    <property type="match status" value="1"/>
</dbReference>
<dbReference type="Proteomes" id="UP000515204">
    <property type="component" value="Unplaced"/>
</dbReference>
<dbReference type="Pfam" id="PF00651">
    <property type="entry name" value="BTB"/>
    <property type="match status" value="1"/>
</dbReference>
<dbReference type="Pfam" id="PF07707">
    <property type="entry name" value="BACK"/>
    <property type="match status" value="1"/>
</dbReference>
<keyword evidence="3" id="KW-0677">Repeat</keyword>
<dbReference type="PANTHER" id="PTHR45632">
    <property type="entry name" value="LD33804P"/>
    <property type="match status" value="1"/>
</dbReference>
<protein>
    <recommendedName>
        <fullName evidence="1">Kelch-like protein diablo</fullName>
    </recommendedName>
</protein>
<dbReference type="GeneID" id="106742629"/>
<evidence type="ECO:0000256" key="1">
    <source>
        <dbReference type="ARBA" id="ARBA00013699"/>
    </source>
</evidence>
<feature type="compositionally biased region" description="Low complexity" evidence="5">
    <location>
        <begin position="654"/>
        <end position="664"/>
    </location>
</feature>
<organism evidence="7 8">
    <name type="scientific">Dinoponera quadriceps</name>
    <name type="common">South American ant</name>
    <dbReference type="NCBI Taxonomy" id="609295"/>
    <lineage>
        <taxon>Eukaryota</taxon>
        <taxon>Metazoa</taxon>
        <taxon>Ecdysozoa</taxon>
        <taxon>Arthropoda</taxon>
        <taxon>Hexapoda</taxon>
        <taxon>Insecta</taxon>
        <taxon>Pterygota</taxon>
        <taxon>Neoptera</taxon>
        <taxon>Endopterygota</taxon>
        <taxon>Hymenoptera</taxon>
        <taxon>Apocrita</taxon>
        <taxon>Aculeata</taxon>
        <taxon>Formicoidea</taxon>
        <taxon>Formicidae</taxon>
        <taxon>Ponerinae</taxon>
        <taxon>Ponerini</taxon>
        <taxon>Dinoponera</taxon>
    </lineage>
</organism>
<keyword evidence="7" id="KW-1185">Reference proteome</keyword>
<feature type="region of interest" description="Disordered" evidence="5">
    <location>
        <begin position="615"/>
        <end position="664"/>
    </location>
</feature>
<dbReference type="PANTHER" id="PTHR45632:SF3">
    <property type="entry name" value="KELCH-LIKE PROTEIN 32"/>
    <property type="match status" value="1"/>
</dbReference>
<feature type="domain" description="BTB" evidence="6">
    <location>
        <begin position="50"/>
        <end position="118"/>
    </location>
</feature>
<evidence type="ECO:0000313" key="7">
    <source>
        <dbReference type="Proteomes" id="UP000515204"/>
    </source>
</evidence>
<dbReference type="PIRSF" id="PIRSF037037">
    <property type="entry name" value="Kelch-like_protein_gigaxonin"/>
    <property type="match status" value="1"/>
</dbReference>
<reference evidence="8" key="1">
    <citation type="submission" date="2025-08" db="UniProtKB">
        <authorList>
            <consortium name="RefSeq"/>
        </authorList>
    </citation>
    <scope>IDENTIFICATION</scope>
</reference>
<evidence type="ECO:0000256" key="4">
    <source>
        <dbReference type="ARBA" id="ARBA00043912"/>
    </source>
</evidence>
<dbReference type="InterPro" id="IPR015915">
    <property type="entry name" value="Kelch-typ_b-propeller"/>
</dbReference>
<dbReference type="InterPro" id="IPR006652">
    <property type="entry name" value="Kelch_1"/>
</dbReference>
<dbReference type="FunFam" id="1.25.40.420:FF:000001">
    <property type="entry name" value="Kelch-like family member 12"/>
    <property type="match status" value="1"/>
</dbReference>
<dbReference type="SUPFAM" id="SSF54695">
    <property type="entry name" value="POZ domain"/>
    <property type="match status" value="1"/>
</dbReference>
<name>A0A6P3X029_DINQU</name>
<evidence type="ECO:0000256" key="2">
    <source>
        <dbReference type="ARBA" id="ARBA00022441"/>
    </source>
</evidence>
<sequence>MDVEPSTSQRKTETKCNTKSQRLIAESGGRCMSTQAMQSLNDFRQNNLLCDAVLRLEDGGVFPIHRAILSACSTYFRTLFTTTLHSREKTDVLLPGVKSPMMTLLLEYAYLRSIDINRENVCELLTTADYLSILGVRDLCCDYLRDNLAPENCIGMKRFARQHFCKKLETDAYRFIVEHFVEVSQRSEEILHLPIEELRSLVGADELNVKSEQTVWELVLRWINYDPESRKDHIVDLMRNIRLGLLDTQFFLENVKDHPYVVGNDACRPIIIETLKFLYDLEMITQKDGEVPTPEIARPRVPHEILFAIGGWYGGGPTNYIETYDTRADRWIPIEETDPAGPRAYHGLAVVGFDIYMIGGFDGVDYFNSCRCFNAVTKVWREVAPMNARRCYVSVAILNDLVYAMGGYDGYNRQNTVERYNYKTNQWSLIASMNVRRSDASATTLNDKIYITGGFDGHDCMNTAEVYDPNTNQWTMITAMRYRRSGVSCISYHGCVYVIGGFNGISRMCSGEKYKPSTNSWSHIPDMYNPRSNFAIEVIDDMIFAIGGFNGVTTTYQVECYDEKTNEWYEATDMNMCRSALSACVIMGLPNVHDYIHKHRERLMEEKRQKLLAHEVRRSPQQQQQPRQQQQERTRTNLQLSPIVPTPPPLPRTNVNDNNNNRRL</sequence>
<dbReference type="CTD" id="317719"/>
<dbReference type="PRINTS" id="PR00501">
    <property type="entry name" value="KELCHREPEAT"/>
</dbReference>
<evidence type="ECO:0000256" key="5">
    <source>
        <dbReference type="SAM" id="MobiDB-lite"/>
    </source>
</evidence>
<dbReference type="Gene3D" id="3.30.710.10">
    <property type="entry name" value="Potassium Channel Kv1.1, Chain A"/>
    <property type="match status" value="1"/>
</dbReference>
<evidence type="ECO:0000259" key="6">
    <source>
        <dbReference type="PROSITE" id="PS50097"/>
    </source>
</evidence>
<dbReference type="GO" id="GO:0016567">
    <property type="term" value="P:protein ubiquitination"/>
    <property type="evidence" value="ECO:0007669"/>
    <property type="project" value="UniProtKB-UniPathway"/>
</dbReference>
<evidence type="ECO:0000313" key="8">
    <source>
        <dbReference type="RefSeq" id="XP_014471269.1"/>
    </source>
</evidence>
<dbReference type="SMART" id="SM00225">
    <property type="entry name" value="BTB"/>
    <property type="match status" value="1"/>
</dbReference>